<dbReference type="Pfam" id="PF08874">
    <property type="entry name" value="DUF1835"/>
    <property type="match status" value="1"/>
</dbReference>
<dbReference type="InterPro" id="IPR014973">
    <property type="entry name" value="DUF1835"/>
</dbReference>
<dbReference type="RefSeq" id="WP_311503718.1">
    <property type="nucleotide sequence ID" value="NZ_JAVRHK010000008.1"/>
</dbReference>
<dbReference type="Proteomes" id="UP001262582">
    <property type="component" value="Unassembled WGS sequence"/>
</dbReference>
<name>A0ABU3D767_9FLAO</name>
<accession>A0ABU3D767</accession>
<keyword evidence="1" id="KW-0472">Membrane</keyword>
<reference evidence="3 4" key="1">
    <citation type="submission" date="2023-09" db="EMBL/GenBank/DDBJ databases">
        <authorList>
            <person name="Rey-Velasco X."/>
        </authorList>
    </citation>
    <scope>NUCLEOTIDE SEQUENCE [LARGE SCALE GENOMIC DNA]</scope>
    <source>
        <strain evidence="3 4">F117</strain>
    </source>
</reference>
<organism evidence="3 4">
    <name type="scientific">Autumnicola musiva</name>
    <dbReference type="NCBI Taxonomy" id="3075589"/>
    <lineage>
        <taxon>Bacteria</taxon>
        <taxon>Pseudomonadati</taxon>
        <taxon>Bacteroidota</taxon>
        <taxon>Flavobacteriia</taxon>
        <taxon>Flavobacteriales</taxon>
        <taxon>Flavobacteriaceae</taxon>
        <taxon>Autumnicola</taxon>
    </lineage>
</organism>
<comment type="caution">
    <text evidence="3">The sequence shown here is derived from an EMBL/GenBank/DDBJ whole genome shotgun (WGS) entry which is preliminary data.</text>
</comment>
<evidence type="ECO:0000313" key="4">
    <source>
        <dbReference type="Proteomes" id="UP001262582"/>
    </source>
</evidence>
<feature type="domain" description="DUF1835" evidence="2">
    <location>
        <begin position="6"/>
        <end position="91"/>
    </location>
</feature>
<keyword evidence="4" id="KW-1185">Reference proteome</keyword>
<evidence type="ECO:0000259" key="2">
    <source>
        <dbReference type="Pfam" id="PF08874"/>
    </source>
</evidence>
<evidence type="ECO:0000256" key="1">
    <source>
        <dbReference type="SAM" id="Phobius"/>
    </source>
</evidence>
<dbReference type="EMBL" id="JAVRHK010000008">
    <property type="protein sequence ID" value="MDT0677377.1"/>
    <property type="molecule type" value="Genomic_DNA"/>
</dbReference>
<feature type="transmembrane region" description="Helical" evidence="1">
    <location>
        <begin position="87"/>
        <end position="109"/>
    </location>
</feature>
<gene>
    <name evidence="3" type="ORF">RM539_12395</name>
</gene>
<evidence type="ECO:0000313" key="3">
    <source>
        <dbReference type="EMBL" id="MDT0677377.1"/>
    </source>
</evidence>
<proteinExistence type="predicted"/>
<keyword evidence="1" id="KW-0812">Transmembrane</keyword>
<protein>
    <submittedName>
        <fullName evidence="3">DUF1835 domain-containing protein</fullName>
    </submittedName>
</protein>
<sequence>MSSKTIHIVNGDGLAEKMQELKLSGEVVIWRELLCEGPAVQDVGSGSFVKLRKNFLYSYYQISNEDYEEKFMSQLRRLKEIEEYDTVVLWFEFDLFCHINMIAVISFFLMNKKEVPMSFICSKQLKGDNGQRGLSNLSGKQLLTHYKNRIDLTSDDLEIAKYIWELYCSNNPMQLKSQIKRTSNFEYLSSCIRAHIERFPNSKSGINSLERNVLKIIQRNMISSENQLLGYALEYQGYYGYSDSQMKRLLLKLEDFYYIDKGKVVLSEKGEQAINETMNFYRELKNEECFGGAKMYDFLYDPESHRLLKL</sequence>
<keyword evidence="1" id="KW-1133">Transmembrane helix</keyword>